<dbReference type="OrthoDB" id="669883at2"/>
<dbReference type="AlphaFoldDB" id="A0A3S0H7Q4"/>
<proteinExistence type="predicted"/>
<reference evidence="1 2" key="1">
    <citation type="submission" date="2018-12" db="EMBL/GenBank/DDBJ databases">
        <title>Hymenobacter gummosus sp. nov., isolated from a spring.</title>
        <authorList>
            <person name="Nie L."/>
        </authorList>
    </citation>
    <scope>NUCLEOTIDE SEQUENCE [LARGE SCALE GENOMIC DNA]</scope>
    <source>
        <strain evidence="1 2">KCTC 52166</strain>
    </source>
</reference>
<comment type="caution">
    <text evidence="1">The sequence shown here is derived from an EMBL/GenBank/DDBJ whole genome shotgun (WGS) entry which is preliminary data.</text>
</comment>
<evidence type="ECO:0000313" key="2">
    <source>
        <dbReference type="Proteomes" id="UP000282184"/>
    </source>
</evidence>
<name>A0A3S0H7Q4_9BACT</name>
<gene>
    <name evidence="1" type="ORF">EJV47_18260</name>
</gene>
<organism evidence="1 2">
    <name type="scientific">Hymenobacter gummosus</name>
    <dbReference type="NCBI Taxonomy" id="1776032"/>
    <lineage>
        <taxon>Bacteria</taxon>
        <taxon>Pseudomonadati</taxon>
        <taxon>Bacteroidota</taxon>
        <taxon>Cytophagia</taxon>
        <taxon>Cytophagales</taxon>
        <taxon>Hymenobacteraceae</taxon>
        <taxon>Hymenobacter</taxon>
    </lineage>
</organism>
<dbReference type="EMBL" id="RXOF01000011">
    <property type="protein sequence ID" value="RTQ47863.1"/>
    <property type="molecule type" value="Genomic_DNA"/>
</dbReference>
<evidence type="ECO:0000313" key="1">
    <source>
        <dbReference type="EMBL" id="RTQ47863.1"/>
    </source>
</evidence>
<accession>A0A3S0H7Q4</accession>
<sequence length="285" mass="33984">MSPEEYKWQVEWVQSQYPALKLTFAQAEAVFQFEQERDFDSADDFSHWEKLDFEYDTFQRILTPEQLRRYQALHEANVQAWLQQLAQFDAAAAENIPERQRHLAYCRDELIPALYREPLLLPFGSLNEPAKQAFVVAEYERFLRAGKKRALIEHYRQHRQFAPRILQEQLLHFELLALMPDYAEFIEAADAPTRAVVQFLFEELRSDIGYRYDDILSRYEDALVARSRTEFEAQHGILPEQVQGYVIHTKYSRDDHLNQWTLALLWLGRHPADYLRLRWPEVYGK</sequence>
<keyword evidence="2" id="KW-1185">Reference proteome</keyword>
<dbReference type="Proteomes" id="UP000282184">
    <property type="component" value="Unassembled WGS sequence"/>
</dbReference>
<dbReference type="RefSeq" id="WP_126694621.1">
    <property type="nucleotide sequence ID" value="NZ_RXOF01000011.1"/>
</dbReference>
<protein>
    <submittedName>
        <fullName evidence="1">Uncharacterized protein</fullName>
    </submittedName>
</protein>